<feature type="transmembrane region" description="Helical" evidence="1">
    <location>
        <begin position="239"/>
        <end position="261"/>
    </location>
</feature>
<gene>
    <name evidence="2" type="ORF">F1C02_06750</name>
</gene>
<keyword evidence="1" id="KW-1133">Transmembrane helix</keyword>
<keyword evidence="1" id="KW-0472">Membrane</keyword>
<feature type="transmembrane region" description="Helical" evidence="1">
    <location>
        <begin position="352"/>
        <end position="376"/>
    </location>
</feature>
<name>A0AB73BPJ3_9LACO</name>
<feature type="transmembrane region" description="Helical" evidence="1">
    <location>
        <begin position="187"/>
        <end position="205"/>
    </location>
</feature>
<evidence type="ECO:0000313" key="2">
    <source>
        <dbReference type="EMBL" id="KAA8797658.1"/>
    </source>
</evidence>
<proteinExistence type="predicted"/>
<dbReference type="RefSeq" id="WP_150399014.1">
    <property type="nucleotide sequence ID" value="NZ_VUAO01000015.1"/>
</dbReference>
<feature type="transmembrane region" description="Helical" evidence="1">
    <location>
        <begin position="211"/>
        <end position="227"/>
    </location>
</feature>
<feature type="transmembrane region" description="Helical" evidence="1">
    <location>
        <begin position="103"/>
        <end position="121"/>
    </location>
</feature>
<feature type="non-terminal residue" evidence="2">
    <location>
        <position position="428"/>
    </location>
</feature>
<feature type="transmembrane region" description="Helical" evidence="1">
    <location>
        <begin position="56"/>
        <end position="78"/>
    </location>
</feature>
<evidence type="ECO:0000313" key="3">
    <source>
        <dbReference type="Proteomes" id="UP000322051"/>
    </source>
</evidence>
<feature type="transmembrane region" description="Helical" evidence="1">
    <location>
        <begin position="408"/>
        <end position="426"/>
    </location>
</feature>
<dbReference type="NCBIfam" id="TIGR04370">
    <property type="entry name" value="glyco_rpt_poly"/>
    <property type="match status" value="1"/>
</dbReference>
<keyword evidence="1" id="KW-0812">Transmembrane</keyword>
<dbReference type="AlphaFoldDB" id="A0AB73BPJ3"/>
<evidence type="ECO:0000256" key="1">
    <source>
        <dbReference type="SAM" id="Phobius"/>
    </source>
</evidence>
<accession>A0AB73BPJ3</accession>
<organism evidence="2 3">
    <name type="scientific">Lactobacillus crispatus</name>
    <dbReference type="NCBI Taxonomy" id="47770"/>
    <lineage>
        <taxon>Bacteria</taxon>
        <taxon>Bacillati</taxon>
        <taxon>Bacillota</taxon>
        <taxon>Bacilli</taxon>
        <taxon>Lactobacillales</taxon>
        <taxon>Lactobacillaceae</taxon>
        <taxon>Lactobacillus</taxon>
    </lineage>
</organism>
<comment type="caution">
    <text evidence="2">The sequence shown here is derived from an EMBL/GenBank/DDBJ whole genome shotgun (WGS) entry which is preliminary data.</text>
</comment>
<reference evidence="2 3" key="1">
    <citation type="submission" date="2019-09" db="EMBL/GenBank/DDBJ databases">
        <title>Comparative analysis of L. crispatus genomes revealed niche specific adaptation to different host and body sites.</title>
        <authorList>
            <person name="Pan M."/>
            <person name="Hidalgo-Cantabrana C."/>
            <person name="Barrangou R."/>
        </authorList>
    </citation>
    <scope>NUCLEOTIDE SEQUENCE [LARGE SCALE GENOMIC DNA]</scope>
    <source>
        <strain evidence="2 3">NCK973</strain>
    </source>
</reference>
<feature type="transmembrane region" description="Helical" evidence="1">
    <location>
        <begin position="25"/>
        <end position="44"/>
    </location>
</feature>
<dbReference type="EMBL" id="VUAO01000015">
    <property type="protein sequence ID" value="KAA8797658.1"/>
    <property type="molecule type" value="Genomic_DNA"/>
</dbReference>
<feature type="transmembrane region" description="Helical" evidence="1">
    <location>
        <begin position="383"/>
        <end position="402"/>
    </location>
</feature>
<protein>
    <submittedName>
        <fullName evidence="2">Oligosaccharide repeat unit polymerase</fullName>
    </submittedName>
</protein>
<sequence length="428" mass="49430">MLVLLISLMILFIFSYIGTDRQLAAPSNLFCLSFIGAAIFALLNQKRWSLILDHRTYWVIVLSVFEFTLLTVVIWRLFRYFINNQATNYIYSKNDTLENIENINIKLLFLITAQLISIYFISRELKRVTGLSNIFQAMSYYNFNANNNLNINLDMPRFINLISNFSIGTGFYAEFMIAKSIVIRKKINYLFLVVACLGLVTSMIYGSRGGAIIAFLSFIIYLLIELGRKSGWKPINVKIYIYIFISIIIILILLQVTSFLFQRKGTENNLFQYISIYIGAEIKNLDIFIRNGLYPVKGDIWGQQTFYSLIPIFAKIKGVTVIKYFLDIPFQMVNGYNLGNVYTTFYSWIYDFGYVGVPILTAVMATLSTIFYCLAIKNKENKYPGAISVMFYGYIGSLVGLSFFSNKFYEGLTTSLIYYLLMWYILNI</sequence>
<dbReference type="Proteomes" id="UP000322051">
    <property type="component" value="Unassembled WGS sequence"/>
</dbReference>